<dbReference type="GO" id="GO:0006281">
    <property type="term" value="P:DNA repair"/>
    <property type="evidence" value="ECO:0007669"/>
    <property type="project" value="InterPro"/>
</dbReference>
<accession>A0A368DYS8</accession>
<dbReference type="Proteomes" id="UP000252132">
    <property type="component" value="Unassembled WGS sequence"/>
</dbReference>
<gene>
    <name evidence="1" type="ORF">DBW69_05345</name>
</gene>
<proteinExistence type="predicted"/>
<evidence type="ECO:0000313" key="2">
    <source>
        <dbReference type="Proteomes" id="UP000252132"/>
    </source>
</evidence>
<name>A0A368DYS8_9PROT</name>
<sequence length="27" mass="3089">MSCTWPGTDIQYVAYHDTEWGVPETDS</sequence>
<dbReference type="Gene3D" id="1.10.340.30">
    <property type="entry name" value="Hypothetical protein, domain 2"/>
    <property type="match status" value="1"/>
</dbReference>
<dbReference type="EMBL" id="QOQF01000022">
    <property type="protein sequence ID" value="RCL76361.1"/>
    <property type="molecule type" value="Genomic_DNA"/>
</dbReference>
<dbReference type="InterPro" id="IPR011257">
    <property type="entry name" value="DNA_glycosylase"/>
</dbReference>
<dbReference type="AlphaFoldDB" id="A0A368DYS8"/>
<dbReference type="GO" id="GO:0003824">
    <property type="term" value="F:catalytic activity"/>
    <property type="evidence" value="ECO:0007669"/>
    <property type="project" value="InterPro"/>
</dbReference>
<reference evidence="1 2" key="1">
    <citation type="journal article" date="2018" name="Microbiome">
        <title>Fine metagenomic profile of the Mediterranean stratified and mixed water columns revealed by assembly and recruitment.</title>
        <authorList>
            <person name="Haro-Moreno J.M."/>
            <person name="Lopez-Perez M."/>
            <person name="De La Torre J.R."/>
            <person name="Picazo A."/>
            <person name="Camacho A."/>
            <person name="Rodriguez-Valera F."/>
        </authorList>
    </citation>
    <scope>NUCLEOTIDE SEQUENCE [LARGE SCALE GENOMIC DNA]</scope>
    <source>
        <strain evidence="1">MED-G55</strain>
    </source>
</reference>
<protein>
    <submittedName>
        <fullName evidence="1">DNA-3-methyladenine glycosylase I</fullName>
    </submittedName>
</protein>
<comment type="caution">
    <text evidence="1">The sequence shown here is derived from an EMBL/GenBank/DDBJ whole genome shotgun (WGS) entry which is preliminary data.</text>
</comment>
<feature type="non-terminal residue" evidence="1">
    <location>
        <position position="27"/>
    </location>
</feature>
<dbReference type="SUPFAM" id="SSF48150">
    <property type="entry name" value="DNA-glycosylase"/>
    <property type="match status" value="1"/>
</dbReference>
<organism evidence="1 2">
    <name type="scientific">PS1 clade bacterium</name>
    <dbReference type="NCBI Taxonomy" id="2175152"/>
    <lineage>
        <taxon>Bacteria</taxon>
        <taxon>Pseudomonadati</taxon>
        <taxon>Pseudomonadota</taxon>
        <taxon>Alphaproteobacteria</taxon>
        <taxon>PS1 clade</taxon>
    </lineage>
</organism>
<evidence type="ECO:0000313" key="1">
    <source>
        <dbReference type="EMBL" id="RCL76361.1"/>
    </source>
</evidence>